<evidence type="ECO:0000313" key="1">
    <source>
        <dbReference type="EMBL" id="MDW9250767.1"/>
    </source>
</evidence>
<dbReference type="PANTHER" id="PTHR48228">
    <property type="entry name" value="SUCCINYL-COA--D-CITRAMALATE COA-TRANSFERASE"/>
    <property type="match status" value="1"/>
</dbReference>
<proteinExistence type="predicted"/>
<accession>A0AAW9CKV2</accession>
<dbReference type="SUPFAM" id="SSF89796">
    <property type="entry name" value="CoA-transferase family III (CaiB/BaiF)"/>
    <property type="match status" value="2"/>
</dbReference>
<dbReference type="Gene3D" id="3.40.50.10540">
    <property type="entry name" value="Crotonobetainyl-coa:carnitine coa-transferase, domain 1"/>
    <property type="match status" value="1"/>
</dbReference>
<dbReference type="InterPro" id="IPR050509">
    <property type="entry name" value="CoA-transferase_III"/>
</dbReference>
<comment type="caution">
    <text evidence="1">The sequence shown here is derived from an EMBL/GenBank/DDBJ whole genome shotgun (WGS) entry which is preliminary data.</text>
</comment>
<dbReference type="KEGG" id="btha:DR62_3819"/>
<dbReference type="Proteomes" id="UP001272137">
    <property type="component" value="Unassembled WGS sequence"/>
</dbReference>
<dbReference type="RefSeq" id="WP_019256602.1">
    <property type="nucleotide sequence ID" value="NZ_CP008915.2"/>
</dbReference>
<protein>
    <submittedName>
        <fullName evidence="1">CoA-transferase III family protein</fullName>
    </submittedName>
</protein>
<evidence type="ECO:0000313" key="2">
    <source>
        <dbReference type="Proteomes" id="UP001272137"/>
    </source>
</evidence>
<sequence length="472" mass="50643">MFDFSSLPQSEQSGHARTAAYLREIWQAAHGDPELLHALEFSGAGALPSVFPVTDFASAAIGAAGVALAEFVHRATGKLPGVRVDRRYASIWFGTSLRPRGWDMPPLWDAIAGDYRTADGWIRLHTNAPHHRAAALAVLGARPDRQAVARAVEQWRGDALESAVVEHGGCAAVMRTEDEWARHPQGRAVRAEPLMIRDDVNVDGKRPAWPTQAERPLLGVRVLDLTRILAGPVATRFLAGFGAQVLRIDPIGWDEPGTVPEVVLGKRCARVDLKSAQGRALLRRLIGEADVMVHGYRPGALDGLGFDALERRRLNPGLIDVSLAAYGWSGPWRGRRGFDSLVQTSAGIVATGMRETGGAHPVPLPVQALDHGTGYLLATAAIRGLSHRLATGAGTRVRASLARTAALLVSGGLQEGGRPPIARETAGDLDEWCEQTSWGPAQRVRAPVAIERAPVRWPHPARALGTSPAAWA</sequence>
<gene>
    <name evidence="1" type="ORF">C7S16_7149</name>
</gene>
<dbReference type="EMBL" id="QXCT01000001">
    <property type="protein sequence ID" value="MDW9250767.1"/>
    <property type="molecule type" value="Genomic_DNA"/>
</dbReference>
<dbReference type="GO" id="GO:0003824">
    <property type="term" value="F:catalytic activity"/>
    <property type="evidence" value="ECO:0007669"/>
    <property type="project" value="InterPro"/>
</dbReference>
<dbReference type="PANTHER" id="PTHR48228:SF4">
    <property type="entry name" value="BLR3030 PROTEIN"/>
    <property type="match status" value="1"/>
</dbReference>
<dbReference type="InterPro" id="IPR023606">
    <property type="entry name" value="CoA-Trfase_III_dom_1_sf"/>
</dbReference>
<dbReference type="AlphaFoldDB" id="A0AAW9CKV2"/>
<dbReference type="Pfam" id="PF02515">
    <property type="entry name" value="CoA_transf_3"/>
    <property type="match status" value="1"/>
</dbReference>
<dbReference type="InterPro" id="IPR003673">
    <property type="entry name" value="CoA-Trfase_fam_III"/>
</dbReference>
<name>A0AAW9CKV2_BURTH</name>
<organism evidence="1 2">
    <name type="scientific">Burkholderia thailandensis</name>
    <dbReference type="NCBI Taxonomy" id="57975"/>
    <lineage>
        <taxon>Bacteria</taxon>
        <taxon>Pseudomonadati</taxon>
        <taxon>Pseudomonadota</taxon>
        <taxon>Betaproteobacteria</taxon>
        <taxon>Burkholderiales</taxon>
        <taxon>Burkholderiaceae</taxon>
        <taxon>Burkholderia</taxon>
        <taxon>pseudomallei group</taxon>
    </lineage>
</organism>
<reference evidence="1" key="1">
    <citation type="submission" date="2018-08" db="EMBL/GenBank/DDBJ databases">
        <title>Identification of Burkholderia cepacia strains that express a Burkholderia pseudomallei-like capsular polysaccharide.</title>
        <authorList>
            <person name="Burtnick M.N."/>
            <person name="Vongsouvath M."/>
            <person name="Newton P."/>
            <person name="Wuthiekanun V."/>
            <person name="Limmathurotsakul D."/>
            <person name="Brett P.J."/>
            <person name="Chantratita N."/>
            <person name="Dance D.A."/>
        </authorList>
    </citation>
    <scope>NUCLEOTIDE SEQUENCE</scope>
    <source>
        <strain evidence="1">SBXCC001</strain>
    </source>
</reference>